<organism evidence="2 3">
    <name type="scientific">Paspalum notatum var. saurae</name>
    <dbReference type="NCBI Taxonomy" id="547442"/>
    <lineage>
        <taxon>Eukaryota</taxon>
        <taxon>Viridiplantae</taxon>
        <taxon>Streptophyta</taxon>
        <taxon>Embryophyta</taxon>
        <taxon>Tracheophyta</taxon>
        <taxon>Spermatophyta</taxon>
        <taxon>Magnoliopsida</taxon>
        <taxon>Liliopsida</taxon>
        <taxon>Poales</taxon>
        <taxon>Poaceae</taxon>
        <taxon>PACMAD clade</taxon>
        <taxon>Panicoideae</taxon>
        <taxon>Andropogonodae</taxon>
        <taxon>Paspaleae</taxon>
        <taxon>Paspalinae</taxon>
        <taxon>Paspalum</taxon>
    </lineage>
</organism>
<reference evidence="2 3" key="1">
    <citation type="submission" date="2024-02" db="EMBL/GenBank/DDBJ databases">
        <title>High-quality chromosome-scale genome assembly of Pensacola bahiagrass (Paspalum notatum Flugge var. saurae).</title>
        <authorList>
            <person name="Vega J.M."/>
            <person name="Podio M."/>
            <person name="Orjuela J."/>
            <person name="Siena L.A."/>
            <person name="Pessino S.C."/>
            <person name="Combes M.C."/>
            <person name="Mariac C."/>
            <person name="Albertini E."/>
            <person name="Pupilli F."/>
            <person name="Ortiz J.P.A."/>
            <person name="Leblanc O."/>
        </authorList>
    </citation>
    <scope>NUCLEOTIDE SEQUENCE [LARGE SCALE GENOMIC DNA]</scope>
    <source>
        <strain evidence="2">R1</strain>
        <tissue evidence="2">Leaf</tissue>
    </source>
</reference>
<proteinExistence type="predicted"/>
<evidence type="ECO:0000256" key="1">
    <source>
        <dbReference type="SAM" id="MobiDB-lite"/>
    </source>
</evidence>
<gene>
    <name evidence="2" type="ORF">U9M48_037268</name>
</gene>
<dbReference type="PANTHER" id="PTHR31973:SF195">
    <property type="entry name" value="MUDR FAMILY TRANSPOSASE"/>
    <property type="match status" value="1"/>
</dbReference>
<dbReference type="AlphaFoldDB" id="A0AAQ3XAG0"/>
<keyword evidence="3" id="KW-1185">Reference proteome</keyword>
<dbReference type="Proteomes" id="UP001341281">
    <property type="component" value="Chromosome 08"/>
</dbReference>
<dbReference type="PANTHER" id="PTHR31973">
    <property type="entry name" value="POLYPROTEIN, PUTATIVE-RELATED"/>
    <property type="match status" value="1"/>
</dbReference>
<accession>A0AAQ3XAG0</accession>
<dbReference type="EMBL" id="CP144752">
    <property type="protein sequence ID" value="WVZ91045.1"/>
    <property type="molecule type" value="Genomic_DNA"/>
</dbReference>
<sequence length="389" mass="43916">MLRNLRRLAILVDVKDTGPRLAALNASNVISTRQSRVEQGPIREGEARSEDSSRFRDLVSDDEGADADYYPDTDEEDKDPLVVDDEKGCEYVVHLTDLENPKIAEGVTFPDGTCFKRCIRRIRKFPHKHTCASTGKFEHNCMATDHWFKDRVINYLRADPTIGAKALKEKLEEKYCIKISYYVAWDSRQMAFDEVLGGWEDSFEHVCSWKREIETRSPGSIVEVDCDILGGKHRFSRMFVALKPCIDGFLNGCEPYLGVDSTVLTGGWKGRLASAIAVDGHNWMYPVAYGVFGSKSGGGSPSGLVISTDAGKGIDGAVTKVVSNGVEHRECMRHLVKNFQKRYRGEVFERNLWPATRAYRKSTFQRHYNEMNEACPAAMKWLADNHKLL</sequence>
<protein>
    <recommendedName>
        <fullName evidence="4">Transposase</fullName>
    </recommendedName>
</protein>
<feature type="region of interest" description="Disordered" evidence="1">
    <location>
        <begin position="35"/>
        <end position="57"/>
    </location>
</feature>
<evidence type="ECO:0000313" key="3">
    <source>
        <dbReference type="Proteomes" id="UP001341281"/>
    </source>
</evidence>
<evidence type="ECO:0000313" key="2">
    <source>
        <dbReference type="EMBL" id="WVZ91045.1"/>
    </source>
</evidence>
<evidence type="ECO:0008006" key="4">
    <source>
        <dbReference type="Google" id="ProtNLM"/>
    </source>
</evidence>
<feature type="compositionally biased region" description="Basic and acidic residues" evidence="1">
    <location>
        <begin position="41"/>
        <end position="57"/>
    </location>
</feature>
<name>A0AAQ3XAG0_PASNO</name>